<comment type="caution">
    <text evidence="5">The sequence shown here is derived from an EMBL/GenBank/DDBJ whole genome shotgun (WGS) entry which is preliminary data.</text>
</comment>
<gene>
    <name evidence="5" type="ORF">ABE541_03575</name>
</gene>
<evidence type="ECO:0000313" key="5">
    <source>
        <dbReference type="EMBL" id="MEN5376332.1"/>
    </source>
</evidence>
<proteinExistence type="inferred from homology"/>
<evidence type="ECO:0000256" key="1">
    <source>
        <dbReference type="ARBA" id="ARBA00010164"/>
    </source>
</evidence>
<dbReference type="Proteomes" id="UP001409291">
    <property type="component" value="Unassembled WGS sequence"/>
</dbReference>
<evidence type="ECO:0000256" key="3">
    <source>
        <dbReference type="ARBA" id="ARBA00022777"/>
    </source>
</evidence>
<organism evidence="5 6">
    <name type="scientific">Sphingobacterium kitahiroshimense</name>
    <dbReference type="NCBI Taxonomy" id="470446"/>
    <lineage>
        <taxon>Bacteria</taxon>
        <taxon>Pseudomonadati</taxon>
        <taxon>Bacteroidota</taxon>
        <taxon>Sphingobacteriia</taxon>
        <taxon>Sphingobacteriales</taxon>
        <taxon>Sphingobacteriaceae</taxon>
        <taxon>Sphingobacterium</taxon>
    </lineage>
</organism>
<keyword evidence="6" id="KW-1185">Reference proteome</keyword>
<sequence length="314" mass="36289">MNKCLYCYKKLGEREIDYHPKCSKLFYGTEKPPVLPYRLDEMEFLARESVQHSITVPGVQPKLSLGWIKNLLTDGQRGRLTILDALEGNYILKPQNVLYSQMPENEHLSMKLAELFNIKTVPYAMIRLITGELCYITKRIDRNVDGSKNHMIDFLQILELENKYKGSMELVGNMIGKLSNHTLLDKRRFFELTVFNFIIGNNDMHLKNFSMLNDSSLGWVFSPAYDLLNVKIIFPKDKEDTALLLGGKKMNFSKGYFNRLAEVLGLNDKQVKTVYKRILEWNPKALQLIDISFLNGDNKSAFKTLVEERASLFL</sequence>
<comment type="similarity">
    <text evidence="1">Belongs to the HipA Ser/Thr kinase family.</text>
</comment>
<evidence type="ECO:0000313" key="6">
    <source>
        <dbReference type="Proteomes" id="UP001409291"/>
    </source>
</evidence>
<feature type="domain" description="HipA-like C-terminal" evidence="4">
    <location>
        <begin position="55"/>
        <end position="280"/>
    </location>
</feature>
<dbReference type="PANTHER" id="PTHR37419">
    <property type="entry name" value="SERINE/THREONINE-PROTEIN KINASE TOXIN HIPA"/>
    <property type="match status" value="1"/>
</dbReference>
<reference evidence="5 6" key="1">
    <citation type="submission" date="2024-04" db="EMBL/GenBank/DDBJ databases">
        <title>WGS of bacteria from Torrens River.</title>
        <authorList>
            <person name="Wyrsch E.R."/>
            <person name="Drigo B."/>
        </authorList>
    </citation>
    <scope>NUCLEOTIDE SEQUENCE [LARGE SCALE GENOMIC DNA]</scope>
    <source>
        <strain evidence="5 6">TWI391</strain>
    </source>
</reference>
<evidence type="ECO:0000259" key="4">
    <source>
        <dbReference type="Pfam" id="PF07804"/>
    </source>
</evidence>
<name>A0ABV0BP97_9SPHI</name>
<dbReference type="PANTHER" id="PTHR37419:SF1">
    <property type="entry name" value="SERINE_THREONINE-PROTEIN KINASE TOXIN HIPA"/>
    <property type="match status" value="1"/>
</dbReference>
<keyword evidence="2" id="KW-0808">Transferase</keyword>
<keyword evidence="3" id="KW-0418">Kinase</keyword>
<dbReference type="Gene3D" id="1.10.1070.20">
    <property type="match status" value="1"/>
</dbReference>
<dbReference type="EMBL" id="JBDJNQ010000001">
    <property type="protein sequence ID" value="MEN5376332.1"/>
    <property type="molecule type" value="Genomic_DNA"/>
</dbReference>
<dbReference type="InterPro" id="IPR052028">
    <property type="entry name" value="HipA_Ser/Thr_kinase"/>
</dbReference>
<protein>
    <submittedName>
        <fullName evidence="5">HipA domain-containing protein</fullName>
    </submittedName>
</protein>
<dbReference type="Pfam" id="PF07804">
    <property type="entry name" value="HipA_C"/>
    <property type="match status" value="1"/>
</dbReference>
<dbReference type="RefSeq" id="WP_346580616.1">
    <property type="nucleotide sequence ID" value="NZ_JBDJLH010000001.1"/>
</dbReference>
<dbReference type="InterPro" id="IPR012893">
    <property type="entry name" value="HipA-like_C"/>
</dbReference>
<accession>A0ABV0BP97</accession>
<evidence type="ECO:0000256" key="2">
    <source>
        <dbReference type="ARBA" id="ARBA00022679"/>
    </source>
</evidence>